<keyword evidence="2" id="KW-0812">Transmembrane</keyword>
<evidence type="ECO:0000256" key="2">
    <source>
        <dbReference type="SAM" id="Phobius"/>
    </source>
</evidence>
<evidence type="ECO:0000313" key="4">
    <source>
        <dbReference type="Proteomes" id="UP001500279"/>
    </source>
</evidence>
<accession>A0ABP3VF07</accession>
<feature type="transmembrane region" description="Helical" evidence="2">
    <location>
        <begin position="283"/>
        <end position="306"/>
    </location>
</feature>
<feature type="transmembrane region" description="Helical" evidence="2">
    <location>
        <begin position="249"/>
        <end position="277"/>
    </location>
</feature>
<feature type="transmembrane region" description="Helical" evidence="2">
    <location>
        <begin position="318"/>
        <end position="336"/>
    </location>
</feature>
<dbReference type="InterPro" id="IPR002528">
    <property type="entry name" value="MATE_fam"/>
</dbReference>
<keyword evidence="1" id="KW-0813">Transport</keyword>
<dbReference type="PANTHER" id="PTHR43298">
    <property type="entry name" value="MULTIDRUG RESISTANCE PROTEIN NORM-RELATED"/>
    <property type="match status" value="1"/>
</dbReference>
<organism evidence="3 4">
    <name type="scientific">Ideonella azotifigens</name>
    <dbReference type="NCBI Taxonomy" id="513160"/>
    <lineage>
        <taxon>Bacteria</taxon>
        <taxon>Pseudomonadati</taxon>
        <taxon>Pseudomonadota</taxon>
        <taxon>Betaproteobacteria</taxon>
        <taxon>Burkholderiales</taxon>
        <taxon>Sphaerotilaceae</taxon>
        <taxon>Ideonella</taxon>
    </lineage>
</organism>
<gene>
    <name evidence="3" type="ORF">GCM10009107_27960</name>
</gene>
<keyword evidence="4" id="KW-1185">Reference proteome</keyword>
<feature type="transmembrane region" description="Helical" evidence="2">
    <location>
        <begin position="423"/>
        <end position="444"/>
    </location>
</feature>
<proteinExistence type="predicted"/>
<feature type="transmembrane region" description="Helical" evidence="2">
    <location>
        <begin position="56"/>
        <end position="77"/>
    </location>
</feature>
<name>A0ABP3VF07_9BURK</name>
<sequence length="464" mass="49812">MNSNPMRFDFGIARRVLQVSVPLMGSMVGNLIMMLVDRICLARYSDDTLAASGPAIYTAMAIVGFFTAFAGFSRSCVAQAFGRSGRDEAAYQAAVGMVVAAVLAAVLVLLAPVIELIPRLSNRPAAITALESQFLYWAAYFGSVMTLNMSLSSYFSGIGQTRVTLIAGLIGQVVELFMTVGLVFGKFGLPELGMRGSAIGTLFGTSAMLVFYLSRLPQEVWHQLTQRVFKRGATVVADMMLRVRRGLPLGVSAGVDNLGNAAFIWMIAGLGAIALAANNVNLTVNYIGIVPLIGLGIGCSVLCGNAIGANDFSQVPRIIFVTWVIELAYVAVVALFEITMPEQLLNPFGLSHKPEAIRSAAVGTAQVLWLYALAFTFSMTGAAVLEAFGLTRFLFATRLVLMWAFSIPTIYFMTLGRDGNADFLPICWVVGAFFEGVIGAMYVWRIWTAVKHRQNAIALAPAGA</sequence>
<feature type="transmembrane region" description="Helical" evidence="2">
    <location>
        <begin position="134"/>
        <end position="151"/>
    </location>
</feature>
<feature type="transmembrane region" description="Helical" evidence="2">
    <location>
        <begin position="196"/>
        <end position="214"/>
    </location>
</feature>
<feature type="transmembrane region" description="Helical" evidence="2">
    <location>
        <begin position="89"/>
        <end position="114"/>
    </location>
</feature>
<feature type="transmembrane region" description="Helical" evidence="2">
    <location>
        <begin position="389"/>
        <end position="411"/>
    </location>
</feature>
<dbReference type="InterPro" id="IPR050222">
    <property type="entry name" value="MATE_MdtK"/>
</dbReference>
<protein>
    <submittedName>
        <fullName evidence="3">MATE family efflux transporter</fullName>
    </submittedName>
</protein>
<dbReference type="RefSeq" id="WP_211361365.1">
    <property type="nucleotide sequence ID" value="NZ_BAAAEW010000016.1"/>
</dbReference>
<keyword evidence="2" id="KW-0472">Membrane</keyword>
<dbReference type="EMBL" id="BAAAEW010000016">
    <property type="protein sequence ID" value="GAA0753165.1"/>
    <property type="molecule type" value="Genomic_DNA"/>
</dbReference>
<dbReference type="Pfam" id="PF01554">
    <property type="entry name" value="MatE"/>
    <property type="match status" value="2"/>
</dbReference>
<keyword evidence="2" id="KW-1133">Transmembrane helix</keyword>
<dbReference type="Proteomes" id="UP001500279">
    <property type="component" value="Unassembled WGS sequence"/>
</dbReference>
<evidence type="ECO:0000313" key="3">
    <source>
        <dbReference type="EMBL" id="GAA0753165.1"/>
    </source>
</evidence>
<evidence type="ECO:0000256" key="1">
    <source>
        <dbReference type="ARBA" id="ARBA00022448"/>
    </source>
</evidence>
<feature type="transmembrane region" description="Helical" evidence="2">
    <location>
        <begin position="12"/>
        <end position="36"/>
    </location>
</feature>
<dbReference type="PANTHER" id="PTHR43298:SF2">
    <property type="entry name" value="FMN_FAD EXPORTER YEEO-RELATED"/>
    <property type="match status" value="1"/>
</dbReference>
<feature type="transmembrane region" description="Helical" evidence="2">
    <location>
        <begin position="163"/>
        <end position="184"/>
    </location>
</feature>
<reference evidence="4" key="1">
    <citation type="journal article" date="2019" name="Int. J. Syst. Evol. Microbiol.">
        <title>The Global Catalogue of Microorganisms (GCM) 10K type strain sequencing project: providing services to taxonomists for standard genome sequencing and annotation.</title>
        <authorList>
            <consortium name="The Broad Institute Genomics Platform"/>
            <consortium name="The Broad Institute Genome Sequencing Center for Infectious Disease"/>
            <person name="Wu L."/>
            <person name="Ma J."/>
        </authorList>
    </citation>
    <scope>NUCLEOTIDE SEQUENCE [LARGE SCALE GENOMIC DNA]</scope>
    <source>
        <strain evidence="4">JCM 15503</strain>
    </source>
</reference>
<comment type="caution">
    <text evidence="3">The sequence shown here is derived from an EMBL/GenBank/DDBJ whole genome shotgun (WGS) entry which is preliminary data.</text>
</comment>